<feature type="region of interest" description="Disordered" evidence="1">
    <location>
        <begin position="259"/>
        <end position="287"/>
    </location>
</feature>
<evidence type="ECO:0000256" key="2">
    <source>
        <dbReference type="SAM" id="SignalP"/>
    </source>
</evidence>
<sequence>MELYLLLCVCLALIQQVSSTPSGVSDEGSSETAIEPWTPGSSSLEDDPLFLRLVEKLAAEPISPDQKAALLHKFEQADEDTQVLIYTSVMMEQTEPILRCAACEAAIGEVQLAMMSNLKEAARKDPNAPHWTSHWFELPTDEKISLVEEHFSAELCSNRMRLYGLHPPSKAYVPFQMGVRTVPGVESSEEITQYLVNQCRYLEFALKEPIAGKLGNDTSRLHRQIVSKGGSLELQMQAVWHAIRKETCNTVTRADGACHKQQHPFAPESNKRQVADGADDKYSHVDL</sequence>
<accession>A0A7S0RGD5</accession>
<feature type="region of interest" description="Disordered" evidence="1">
    <location>
        <begin position="20"/>
        <end position="41"/>
    </location>
</feature>
<proteinExistence type="predicted"/>
<dbReference type="EMBL" id="HBFA01025864">
    <property type="protein sequence ID" value="CAD8676386.1"/>
    <property type="molecule type" value="Transcribed_RNA"/>
</dbReference>
<name>A0A7S0RGD5_9CHLO</name>
<gene>
    <name evidence="3" type="ORF">POBO1169_LOCUS13127</name>
</gene>
<feature type="compositionally biased region" description="Basic and acidic residues" evidence="1">
    <location>
        <begin position="269"/>
        <end position="287"/>
    </location>
</feature>
<feature type="signal peptide" evidence="2">
    <location>
        <begin position="1"/>
        <end position="19"/>
    </location>
</feature>
<feature type="chain" id="PRO_5030641578" evidence="2">
    <location>
        <begin position="20"/>
        <end position="287"/>
    </location>
</feature>
<dbReference type="AlphaFoldDB" id="A0A7S0RGD5"/>
<evidence type="ECO:0000313" key="3">
    <source>
        <dbReference type="EMBL" id="CAD8676386.1"/>
    </source>
</evidence>
<evidence type="ECO:0000256" key="1">
    <source>
        <dbReference type="SAM" id="MobiDB-lite"/>
    </source>
</evidence>
<protein>
    <submittedName>
        <fullName evidence="3">Uncharacterized protein</fullName>
    </submittedName>
</protein>
<organism evidence="3">
    <name type="scientific">Pyramimonas obovata</name>
    <dbReference type="NCBI Taxonomy" id="1411642"/>
    <lineage>
        <taxon>Eukaryota</taxon>
        <taxon>Viridiplantae</taxon>
        <taxon>Chlorophyta</taxon>
        <taxon>Pyramimonadophyceae</taxon>
        <taxon>Pyramimonadales</taxon>
        <taxon>Pyramimonadaceae</taxon>
        <taxon>Pyramimonas</taxon>
        <taxon>Pyramimonas incertae sedis</taxon>
    </lineage>
</organism>
<reference evidence="3" key="1">
    <citation type="submission" date="2021-01" db="EMBL/GenBank/DDBJ databases">
        <authorList>
            <person name="Corre E."/>
            <person name="Pelletier E."/>
            <person name="Niang G."/>
            <person name="Scheremetjew M."/>
            <person name="Finn R."/>
            <person name="Kale V."/>
            <person name="Holt S."/>
            <person name="Cochrane G."/>
            <person name="Meng A."/>
            <person name="Brown T."/>
            <person name="Cohen L."/>
        </authorList>
    </citation>
    <scope>NUCLEOTIDE SEQUENCE</scope>
    <source>
        <strain evidence="3">CCMP722</strain>
    </source>
</reference>
<keyword evidence="2" id="KW-0732">Signal</keyword>